<dbReference type="Proteomes" id="UP000694941">
    <property type="component" value="Unplaced"/>
</dbReference>
<accession>A0ABM1BQQ4</accession>
<name>A0ABM1BQQ4_LIMPO</name>
<dbReference type="CDD" id="cd03146">
    <property type="entry name" value="GAT1_Peptidase_E"/>
    <property type="match status" value="1"/>
</dbReference>
<keyword evidence="5" id="KW-1185">Reference proteome</keyword>
<dbReference type="RefSeq" id="XP_013786820.1">
    <property type="nucleotide sequence ID" value="XM_013931366.1"/>
</dbReference>
<dbReference type="GeneID" id="106470800"/>
<reference evidence="6" key="1">
    <citation type="submission" date="2025-08" db="UniProtKB">
        <authorList>
            <consortium name="RefSeq"/>
        </authorList>
    </citation>
    <scope>IDENTIFICATION</scope>
    <source>
        <tissue evidence="6">Muscle</tissue>
    </source>
</reference>
<protein>
    <submittedName>
        <fullName evidence="6">Alpha-aspartyl dipeptidase-like isoform X1</fullName>
    </submittedName>
</protein>
<sequence length="241" mass="26820">MSVTRRLLLISNSTEHGSGFLEYCSERVKAFFSKYGVSKVLFVPYALFDYDGYTRKARNAFQNMGLELESIHEKEDPVEAVKEAQGIFIGGGNTFRLLKTLYDNNVIEPITERVLQSGLPYMGSSAGTNVATVSICTTNDMPIVFPPSFKALGLVPFNINPHYIDPEPGSIHMGETREERIKQYHEERTTPVLGLKEGSMLEVEGDKAVLRGKTGAKLFIRGQEPQVLEIGTDISHLLKSE</sequence>
<organism evidence="5 6">
    <name type="scientific">Limulus polyphemus</name>
    <name type="common">Atlantic horseshoe crab</name>
    <dbReference type="NCBI Taxonomy" id="6850"/>
    <lineage>
        <taxon>Eukaryota</taxon>
        <taxon>Metazoa</taxon>
        <taxon>Ecdysozoa</taxon>
        <taxon>Arthropoda</taxon>
        <taxon>Chelicerata</taxon>
        <taxon>Merostomata</taxon>
        <taxon>Xiphosura</taxon>
        <taxon>Limulidae</taxon>
        <taxon>Limulus</taxon>
    </lineage>
</organism>
<evidence type="ECO:0000256" key="3">
    <source>
        <dbReference type="ARBA" id="ARBA00022801"/>
    </source>
</evidence>
<comment type="similarity">
    <text evidence="1">Belongs to the peptidase S51 family.</text>
</comment>
<dbReference type="PANTHER" id="PTHR20842:SF0">
    <property type="entry name" value="ALPHA-ASPARTYL DIPEPTIDASE"/>
    <property type="match status" value="1"/>
</dbReference>
<dbReference type="InterPro" id="IPR029062">
    <property type="entry name" value="Class_I_gatase-like"/>
</dbReference>
<keyword evidence="2" id="KW-0645">Protease</keyword>
<keyword evidence="4" id="KW-0720">Serine protease</keyword>
<dbReference type="Gene3D" id="3.40.50.880">
    <property type="match status" value="1"/>
</dbReference>
<evidence type="ECO:0000313" key="6">
    <source>
        <dbReference type="RefSeq" id="XP_013786820.1"/>
    </source>
</evidence>
<dbReference type="NCBIfam" id="NF003642">
    <property type="entry name" value="PRK05282.1"/>
    <property type="match status" value="1"/>
</dbReference>
<gene>
    <name evidence="6" type="primary">LOC106470800</name>
</gene>
<proteinExistence type="inferred from homology"/>
<dbReference type="PANTHER" id="PTHR20842">
    <property type="entry name" value="PROTEASE S51 ALPHA-ASPARTYL DIPEPTIDASE"/>
    <property type="match status" value="1"/>
</dbReference>
<evidence type="ECO:0000256" key="2">
    <source>
        <dbReference type="ARBA" id="ARBA00022670"/>
    </source>
</evidence>
<dbReference type="InterPro" id="IPR005320">
    <property type="entry name" value="Peptidase_S51"/>
</dbReference>
<dbReference type="SUPFAM" id="SSF52317">
    <property type="entry name" value="Class I glutamine amidotransferase-like"/>
    <property type="match status" value="1"/>
</dbReference>
<evidence type="ECO:0000256" key="1">
    <source>
        <dbReference type="ARBA" id="ARBA00006534"/>
    </source>
</evidence>
<keyword evidence="3" id="KW-0378">Hydrolase</keyword>
<dbReference type="Pfam" id="PF03575">
    <property type="entry name" value="Peptidase_S51"/>
    <property type="match status" value="1"/>
</dbReference>
<evidence type="ECO:0000256" key="4">
    <source>
        <dbReference type="ARBA" id="ARBA00022825"/>
    </source>
</evidence>
<evidence type="ECO:0000313" key="5">
    <source>
        <dbReference type="Proteomes" id="UP000694941"/>
    </source>
</evidence>